<feature type="transmembrane region" description="Helical" evidence="1">
    <location>
        <begin position="12"/>
        <end position="36"/>
    </location>
</feature>
<name>W0FLI3_9BACT</name>
<protein>
    <submittedName>
        <fullName evidence="2">Uncharacterized protein</fullName>
    </submittedName>
</protein>
<keyword evidence="1" id="KW-1133">Transmembrane helix</keyword>
<accession>W0FLI3</accession>
<evidence type="ECO:0000313" key="2">
    <source>
        <dbReference type="EMBL" id="AHF25796.1"/>
    </source>
</evidence>
<dbReference type="EMBL" id="KC246853">
    <property type="protein sequence ID" value="AHF25796.1"/>
    <property type="molecule type" value="Genomic_DNA"/>
</dbReference>
<sequence length="77" mass="8618">MFFNRRNQEMLNIITLVVFSAVTLFFVSFIASNVSYAKRSIAIADKHCIIRAIGAIIVSVSVLVALWAQACYLFLFA</sequence>
<proteinExistence type="predicted"/>
<reference evidence="2" key="1">
    <citation type="journal article" date="2013" name="PLoS ONE">
        <title>Metagenomic insights into the carbohydrate-active enzymes carried by the microorganisms adhering to solid digesta in the rumen of cows.</title>
        <authorList>
            <person name="Wang L."/>
            <person name="Hatem A."/>
            <person name="Catalyurek U.V."/>
            <person name="Morrison M."/>
            <person name="Yu Z."/>
        </authorList>
    </citation>
    <scope>NUCLEOTIDE SEQUENCE</scope>
</reference>
<keyword evidence="1" id="KW-0472">Membrane</keyword>
<keyword evidence="1" id="KW-0812">Transmembrane</keyword>
<organism evidence="2">
    <name type="scientific">uncultured bacterium Contigcl_289</name>
    <dbReference type="NCBI Taxonomy" id="1393669"/>
    <lineage>
        <taxon>Bacteria</taxon>
        <taxon>environmental samples</taxon>
    </lineage>
</organism>
<dbReference type="AlphaFoldDB" id="W0FLI3"/>
<feature type="transmembrane region" description="Helical" evidence="1">
    <location>
        <begin position="48"/>
        <end position="75"/>
    </location>
</feature>
<evidence type="ECO:0000256" key="1">
    <source>
        <dbReference type="SAM" id="Phobius"/>
    </source>
</evidence>